<accession>A0ABS8XKV6</accession>
<dbReference type="Proteomes" id="UP001201463">
    <property type="component" value="Unassembled WGS sequence"/>
</dbReference>
<dbReference type="EMBL" id="JAJTWT010000004">
    <property type="protein sequence ID" value="MCE4537870.1"/>
    <property type="molecule type" value="Genomic_DNA"/>
</dbReference>
<comment type="caution">
    <text evidence="2">The sequence shown here is derived from an EMBL/GenBank/DDBJ whole genome shotgun (WGS) entry which is preliminary data.</text>
</comment>
<protein>
    <submittedName>
        <fullName evidence="2">DVUA0089 family protein</fullName>
    </submittedName>
</protein>
<gene>
    <name evidence="2" type="ORF">LXT12_11470</name>
</gene>
<evidence type="ECO:0000313" key="2">
    <source>
        <dbReference type="EMBL" id="MCE4537870.1"/>
    </source>
</evidence>
<keyword evidence="3" id="KW-1185">Reference proteome</keyword>
<dbReference type="RefSeq" id="WP_233392135.1">
    <property type="nucleotide sequence ID" value="NZ_JAJTWT010000004.1"/>
</dbReference>
<proteinExistence type="predicted"/>
<keyword evidence="1" id="KW-0732">Signal</keyword>
<sequence length="202" mass="20643">MLKSFARATVMAVMLVGGLAQAAVQTLSGRLDDAANTALIGSFGAPPVFTADPLDSMENVALYAFNLAANQAVRFQSLGYAAGGIDPYVSLFSGTGDPATFVRSFAGAAVGDFDETVMLLAGDYTVAIGLYMNMSFAENYGSGTLGDGFTGLGGSDFGDGSYRLLLTTSDVGRLPEPGSLGLLLVALAGAVLAHQGSRLPQH</sequence>
<feature type="signal peptide" evidence="1">
    <location>
        <begin position="1"/>
        <end position="22"/>
    </location>
</feature>
<dbReference type="NCBIfam" id="NF038127">
    <property type="entry name" value="FDP_fam"/>
    <property type="match status" value="1"/>
</dbReference>
<organism evidence="2 3">
    <name type="scientific">Pelomonas caseinilytica</name>
    <dbReference type="NCBI Taxonomy" id="2906763"/>
    <lineage>
        <taxon>Bacteria</taxon>
        <taxon>Pseudomonadati</taxon>
        <taxon>Pseudomonadota</taxon>
        <taxon>Betaproteobacteria</taxon>
        <taxon>Burkholderiales</taxon>
        <taxon>Sphaerotilaceae</taxon>
        <taxon>Roseateles</taxon>
    </lineage>
</organism>
<evidence type="ECO:0000256" key="1">
    <source>
        <dbReference type="SAM" id="SignalP"/>
    </source>
</evidence>
<feature type="chain" id="PRO_5046112483" evidence="1">
    <location>
        <begin position="23"/>
        <end position="202"/>
    </location>
</feature>
<reference evidence="2 3" key="1">
    <citation type="submission" date="2021-12" db="EMBL/GenBank/DDBJ databases">
        <title>Genome seq of p7.</title>
        <authorList>
            <person name="Seo T."/>
        </authorList>
    </citation>
    <scope>NUCLEOTIDE SEQUENCE [LARGE SCALE GENOMIC DNA]</scope>
    <source>
        <strain evidence="2 3">P7</strain>
    </source>
</reference>
<name>A0ABS8XKV6_9BURK</name>
<evidence type="ECO:0000313" key="3">
    <source>
        <dbReference type="Proteomes" id="UP001201463"/>
    </source>
</evidence>